<dbReference type="InterPro" id="IPR029063">
    <property type="entry name" value="SAM-dependent_MTases_sf"/>
</dbReference>
<evidence type="ECO:0000256" key="2">
    <source>
        <dbReference type="ARBA" id="ARBA00022679"/>
    </source>
</evidence>
<feature type="domain" description="Polyketide synthase-like methyltransferase" evidence="5">
    <location>
        <begin position="49"/>
        <end position="295"/>
    </location>
</feature>
<protein>
    <submittedName>
        <fullName evidence="6">27-O-demethylrifamycin SV methyltransferase</fullName>
    </submittedName>
</protein>
<keyword evidence="3" id="KW-0949">S-adenosyl-L-methionine</keyword>
<dbReference type="SUPFAM" id="SSF53335">
    <property type="entry name" value="S-adenosyl-L-methionine-dependent methyltransferases"/>
    <property type="match status" value="1"/>
</dbReference>
<keyword evidence="7" id="KW-1185">Reference proteome</keyword>
<dbReference type="Pfam" id="PF08241">
    <property type="entry name" value="Methyltransf_11"/>
    <property type="match status" value="1"/>
</dbReference>
<dbReference type="SMART" id="SM00828">
    <property type="entry name" value="PKS_MT"/>
    <property type="match status" value="1"/>
</dbReference>
<evidence type="ECO:0000259" key="5">
    <source>
        <dbReference type="SMART" id="SM00828"/>
    </source>
</evidence>
<dbReference type="GO" id="GO:0032259">
    <property type="term" value="P:methylation"/>
    <property type="evidence" value="ECO:0007669"/>
    <property type="project" value="UniProtKB-KW"/>
</dbReference>
<organism evidence="6 7">
    <name type="scientific">Streptomyces albiaxialis</name>
    <dbReference type="NCBI Taxonomy" id="329523"/>
    <lineage>
        <taxon>Bacteria</taxon>
        <taxon>Bacillati</taxon>
        <taxon>Actinomycetota</taxon>
        <taxon>Actinomycetes</taxon>
        <taxon>Kitasatosporales</taxon>
        <taxon>Streptomycetaceae</taxon>
        <taxon>Streptomyces</taxon>
    </lineage>
</organism>
<dbReference type="CDD" id="cd02440">
    <property type="entry name" value="AdoMet_MTases"/>
    <property type="match status" value="1"/>
</dbReference>
<dbReference type="Gene3D" id="3.40.50.150">
    <property type="entry name" value="Vaccinia Virus protein VP39"/>
    <property type="match status" value="1"/>
</dbReference>
<comment type="caution">
    <text evidence="6">The sequence shown here is derived from an EMBL/GenBank/DDBJ whole genome shotgun (WGS) entry which is preliminary data.</text>
</comment>
<gene>
    <name evidence="6" type="ORF">GCM10009801_61940</name>
</gene>
<evidence type="ECO:0000256" key="4">
    <source>
        <dbReference type="SAM" id="MobiDB-lite"/>
    </source>
</evidence>
<reference evidence="6 7" key="1">
    <citation type="journal article" date="2019" name="Int. J. Syst. Evol. Microbiol.">
        <title>The Global Catalogue of Microorganisms (GCM) 10K type strain sequencing project: providing services to taxonomists for standard genome sequencing and annotation.</title>
        <authorList>
            <consortium name="The Broad Institute Genomics Platform"/>
            <consortium name="The Broad Institute Genome Sequencing Center for Infectious Disease"/>
            <person name="Wu L."/>
            <person name="Ma J."/>
        </authorList>
    </citation>
    <scope>NUCLEOTIDE SEQUENCE [LARGE SCALE GENOMIC DNA]</scope>
    <source>
        <strain evidence="6 7">JCM 15478</strain>
    </source>
</reference>
<dbReference type="PANTHER" id="PTHR44068:SF11">
    <property type="entry name" value="GERANYL DIPHOSPHATE 2-C-METHYLTRANSFERASE"/>
    <property type="match status" value="1"/>
</dbReference>
<dbReference type="PANTHER" id="PTHR44068">
    <property type="entry name" value="ZGC:194242"/>
    <property type="match status" value="1"/>
</dbReference>
<dbReference type="Proteomes" id="UP001500016">
    <property type="component" value="Unassembled WGS sequence"/>
</dbReference>
<evidence type="ECO:0000256" key="1">
    <source>
        <dbReference type="ARBA" id="ARBA00022603"/>
    </source>
</evidence>
<dbReference type="GO" id="GO:0008168">
    <property type="term" value="F:methyltransferase activity"/>
    <property type="evidence" value="ECO:0007669"/>
    <property type="project" value="UniProtKB-KW"/>
</dbReference>
<dbReference type="RefSeq" id="WP_344532854.1">
    <property type="nucleotide sequence ID" value="NZ_BAAAPE010000015.1"/>
</dbReference>
<dbReference type="InterPro" id="IPR013216">
    <property type="entry name" value="Methyltransf_11"/>
</dbReference>
<evidence type="ECO:0000313" key="6">
    <source>
        <dbReference type="EMBL" id="GAA2094156.1"/>
    </source>
</evidence>
<name>A0ABN2WK24_9ACTN</name>
<proteinExistence type="predicted"/>
<evidence type="ECO:0000313" key="7">
    <source>
        <dbReference type="Proteomes" id="UP001500016"/>
    </source>
</evidence>
<keyword evidence="2" id="KW-0808">Transferase</keyword>
<dbReference type="InterPro" id="IPR020803">
    <property type="entry name" value="MeTfrase_dom"/>
</dbReference>
<sequence>MASIPSNPARDSGFAPPPEEVGAMYDETGELLEMVQGRTALHVGMFVPPGNTKPLAGLPDLIDAAQDRQTDYLIGATELAADGHLLDIGCGTGGPAVRLARSSGGRVTGITVSKTQVDRCRERALAAGLTGRVAFQYGDAMAMGFPDATFDAAWAVDCLCHMRDRAAALAEAYRVLKPGGPLLLTEFTLRGTPPEEQLAAFTRMWSSGVPRTLPEVLGEVHEAGFRTSEVLDLTSNMRVSGELMGVIFEDRRAEIEERFGAEATERAGVLMEPFRAFCQGHLEYHLWKLRKPEAPA</sequence>
<evidence type="ECO:0000256" key="3">
    <source>
        <dbReference type="ARBA" id="ARBA00022691"/>
    </source>
</evidence>
<accession>A0ABN2WK24</accession>
<keyword evidence="1 6" id="KW-0489">Methyltransferase</keyword>
<feature type="region of interest" description="Disordered" evidence="4">
    <location>
        <begin position="1"/>
        <end position="20"/>
    </location>
</feature>
<dbReference type="EMBL" id="BAAAPE010000015">
    <property type="protein sequence ID" value="GAA2094156.1"/>
    <property type="molecule type" value="Genomic_DNA"/>
</dbReference>
<dbReference type="InterPro" id="IPR050447">
    <property type="entry name" value="Erg6_SMT_methyltransf"/>
</dbReference>